<organism evidence="1 3">
    <name type="scientific">Trifolium pratense</name>
    <name type="common">Red clover</name>
    <dbReference type="NCBI Taxonomy" id="57577"/>
    <lineage>
        <taxon>Eukaryota</taxon>
        <taxon>Viridiplantae</taxon>
        <taxon>Streptophyta</taxon>
        <taxon>Embryophyta</taxon>
        <taxon>Tracheophyta</taxon>
        <taxon>Spermatophyta</taxon>
        <taxon>Magnoliopsida</taxon>
        <taxon>eudicotyledons</taxon>
        <taxon>Gunneridae</taxon>
        <taxon>Pentapetalae</taxon>
        <taxon>rosids</taxon>
        <taxon>fabids</taxon>
        <taxon>Fabales</taxon>
        <taxon>Fabaceae</taxon>
        <taxon>Papilionoideae</taxon>
        <taxon>50 kb inversion clade</taxon>
        <taxon>NPAAA clade</taxon>
        <taxon>Hologalegina</taxon>
        <taxon>IRL clade</taxon>
        <taxon>Trifolieae</taxon>
        <taxon>Trifolium</taxon>
    </lineage>
</organism>
<name>A0A2K3KHK6_TRIPR</name>
<dbReference type="Proteomes" id="UP000236291">
    <property type="component" value="Unassembled WGS sequence"/>
</dbReference>
<proteinExistence type="predicted"/>
<comment type="caution">
    <text evidence="1">The sequence shown here is derived from an EMBL/GenBank/DDBJ whole genome shotgun (WGS) entry which is preliminary data.</text>
</comment>
<gene>
    <name evidence="2" type="ORF">L195_g057436</name>
    <name evidence="1" type="ORF">L195_g062755</name>
</gene>
<sequence length="59" mass="7064">MLKGKEEEGENKPERVSGRQRFLHGNNFWNWNDNEVKENGFSLETSMERLERTRSPRVI</sequence>
<evidence type="ECO:0000313" key="1">
    <source>
        <dbReference type="EMBL" id="PNX65753.1"/>
    </source>
</evidence>
<dbReference type="EMBL" id="ASHM01113784">
    <property type="protein sequence ID" value="PNX70481.1"/>
    <property type="molecule type" value="Genomic_DNA"/>
</dbReference>
<evidence type="ECO:0000313" key="3">
    <source>
        <dbReference type="Proteomes" id="UP000236291"/>
    </source>
</evidence>
<dbReference type="EMBL" id="ASHM01184246">
    <property type="protein sequence ID" value="PNX65753.1"/>
    <property type="molecule type" value="Genomic_DNA"/>
</dbReference>
<protein>
    <submittedName>
        <fullName evidence="1">Uncharacterized protein</fullName>
    </submittedName>
</protein>
<dbReference type="AlphaFoldDB" id="A0A2K3KHK6"/>
<accession>A0A2K3KHK6</accession>
<reference evidence="1 3" key="2">
    <citation type="journal article" date="2017" name="Front. Plant Sci.">
        <title>Gene Classification and Mining of Molecular Markers Useful in Red Clover (Trifolium pratense) Breeding.</title>
        <authorList>
            <person name="Istvanek J."/>
            <person name="Dluhosova J."/>
            <person name="Dluhos P."/>
            <person name="Patkova L."/>
            <person name="Nedelnik J."/>
            <person name="Repkova J."/>
        </authorList>
    </citation>
    <scope>NUCLEOTIDE SEQUENCE [LARGE SCALE GENOMIC DNA]</scope>
    <source>
        <strain evidence="3">cv. Tatra</strain>
        <tissue evidence="1">Young leaves</tissue>
    </source>
</reference>
<reference evidence="1 3" key="1">
    <citation type="journal article" date="2014" name="Am. J. Bot.">
        <title>Genome assembly and annotation for red clover (Trifolium pratense; Fabaceae).</title>
        <authorList>
            <person name="Istvanek J."/>
            <person name="Jaros M."/>
            <person name="Krenek A."/>
            <person name="Repkova J."/>
        </authorList>
    </citation>
    <scope>NUCLEOTIDE SEQUENCE [LARGE SCALE GENOMIC DNA]</scope>
    <source>
        <strain evidence="3">cv. Tatra</strain>
        <tissue evidence="1">Young leaves</tissue>
    </source>
</reference>
<evidence type="ECO:0000313" key="2">
    <source>
        <dbReference type="EMBL" id="PNX70481.1"/>
    </source>
</evidence>